<dbReference type="InterPro" id="IPR038538">
    <property type="entry name" value="MTERF_sf"/>
</dbReference>
<gene>
    <name evidence="1" type="ORF">HYH02_007136</name>
</gene>
<accession>A0A835WIB4</accession>
<proteinExistence type="predicted"/>
<dbReference type="OrthoDB" id="528365at2759"/>
<protein>
    <submittedName>
        <fullName evidence="1">Uncharacterized protein</fullName>
    </submittedName>
</protein>
<sequence length="246" mass="27275">MALLFKPFILNPANHFNTRKKASATSRLVCTRTARPVSASQRPVASAFQAEEGIPWKFGFQCNERYLSWDQSAQLKLLKLVLAEKLGVTTEEVEARADQLALLLPDLLTRMEYTRVDILQPLLEDLPGLTQQLIGLRECLPGVNLSRLVAKHPRLLSEYRDPARLEERLQQLRAALPGVNVPVLVDEEPHLLHVDIGVVLQNCKRLMPNTDPVQLLVSQPQMVLTAVEAGLSSAMDVEGGAPVTAH</sequence>
<evidence type="ECO:0000313" key="1">
    <source>
        <dbReference type="EMBL" id="KAG2447676.1"/>
    </source>
</evidence>
<dbReference type="EMBL" id="JAEHOD010000020">
    <property type="protein sequence ID" value="KAG2447676.1"/>
    <property type="molecule type" value="Genomic_DNA"/>
</dbReference>
<dbReference type="Proteomes" id="UP000613740">
    <property type="component" value="Unassembled WGS sequence"/>
</dbReference>
<reference evidence="1" key="1">
    <citation type="journal article" date="2020" name="bioRxiv">
        <title>Comparative genomics of Chlamydomonas.</title>
        <authorList>
            <person name="Craig R.J."/>
            <person name="Hasan A.R."/>
            <person name="Ness R.W."/>
            <person name="Keightley P.D."/>
        </authorList>
    </citation>
    <scope>NUCLEOTIDE SEQUENCE</scope>
    <source>
        <strain evidence="1">CCAP 11/173</strain>
    </source>
</reference>
<evidence type="ECO:0000313" key="2">
    <source>
        <dbReference type="Proteomes" id="UP000613740"/>
    </source>
</evidence>
<dbReference type="AlphaFoldDB" id="A0A835WIB4"/>
<keyword evidence="2" id="KW-1185">Reference proteome</keyword>
<comment type="caution">
    <text evidence="1">The sequence shown here is derived from an EMBL/GenBank/DDBJ whole genome shotgun (WGS) entry which is preliminary data.</text>
</comment>
<organism evidence="1 2">
    <name type="scientific">Chlamydomonas schloesseri</name>
    <dbReference type="NCBI Taxonomy" id="2026947"/>
    <lineage>
        <taxon>Eukaryota</taxon>
        <taxon>Viridiplantae</taxon>
        <taxon>Chlorophyta</taxon>
        <taxon>core chlorophytes</taxon>
        <taxon>Chlorophyceae</taxon>
        <taxon>CS clade</taxon>
        <taxon>Chlamydomonadales</taxon>
        <taxon>Chlamydomonadaceae</taxon>
        <taxon>Chlamydomonas</taxon>
    </lineage>
</organism>
<name>A0A835WIB4_9CHLO</name>
<dbReference type="Gene3D" id="1.25.70.10">
    <property type="entry name" value="Transcription termination factor 3, mitochondrial"/>
    <property type="match status" value="1"/>
</dbReference>